<evidence type="ECO:0000256" key="1">
    <source>
        <dbReference type="ARBA" id="ARBA00007447"/>
    </source>
</evidence>
<protein>
    <submittedName>
        <fullName evidence="7">Acid protease</fullName>
    </submittedName>
</protein>
<feature type="active site" evidence="3">
    <location>
        <position position="105"/>
    </location>
</feature>
<keyword evidence="2 4" id="KW-0064">Aspartyl protease</keyword>
<accession>A0AAD6TWE8</accession>
<dbReference type="InterPro" id="IPR034164">
    <property type="entry name" value="Pepsin-like_dom"/>
</dbReference>
<dbReference type="CDD" id="cd05471">
    <property type="entry name" value="pepsin_like"/>
    <property type="match status" value="1"/>
</dbReference>
<dbReference type="GO" id="GO:0004190">
    <property type="term" value="F:aspartic-type endopeptidase activity"/>
    <property type="evidence" value="ECO:0007669"/>
    <property type="project" value="UniProtKB-KW"/>
</dbReference>
<feature type="compositionally biased region" description="Low complexity" evidence="5">
    <location>
        <begin position="59"/>
        <end position="78"/>
    </location>
</feature>
<feature type="region of interest" description="Disordered" evidence="5">
    <location>
        <begin position="51"/>
        <end position="78"/>
    </location>
</feature>
<feature type="domain" description="Peptidase A1" evidence="6">
    <location>
        <begin position="87"/>
        <end position="404"/>
    </location>
</feature>
<dbReference type="PROSITE" id="PS00141">
    <property type="entry name" value="ASP_PROTEASE"/>
    <property type="match status" value="2"/>
</dbReference>
<comment type="caution">
    <text evidence="7">The sequence shown here is derived from an EMBL/GenBank/DDBJ whole genome shotgun (WGS) entry which is preliminary data.</text>
</comment>
<keyword evidence="8" id="KW-1185">Reference proteome</keyword>
<dbReference type="InterPro" id="IPR001969">
    <property type="entry name" value="Aspartic_peptidase_AS"/>
</dbReference>
<dbReference type="PANTHER" id="PTHR47966:SF51">
    <property type="entry name" value="BETA-SITE APP-CLEAVING ENZYME, ISOFORM A-RELATED"/>
    <property type="match status" value="1"/>
</dbReference>
<keyword evidence="4 7" id="KW-0645">Protease</keyword>
<dbReference type="Pfam" id="PF00026">
    <property type="entry name" value="Asp"/>
    <property type="match status" value="1"/>
</dbReference>
<keyword evidence="4" id="KW-0378">Hydrolase</keyword>
<feature type="active site" evidence="3">
    <location>
        <position position="285"/>
    </location>
</feature>
<dbReference type="PROSITE" id="PS51767">
    <property type="entry name" value="PEPTIDASE_A1"/>
    <property type="match status" value="1"/>
</dbReference>
<name>A0AAD6TWE8_9AGAR</name>
<evidence type="ECO:0000256" key="2">
    <source>
        <dbReference type="ARBA" id="ARBA00022750"/>
    </source>
</evidence>
<gene>
    <name evidence="7" type="ORF">B0H15DRAFT_857918</name>
</gene>
<dbReference type="InterPro" id="IPR021109">
    <property type="entry name" value="Peptidase_aspartic_dom_sf"/>
</dbReference>
<dbReference type="PANTHER" id="PTHR47966">
    <property type="entry name" value="BETA-SITE APP-CLEAVING ENZYME, ISOFORM A-RELATED"/>
    <property type="match status" value="1"/>
</dbReference>
<evidence type="ECO:0000313" key="8">
    <source>
        <dbReference type="Proteomes" id="UP001222325"/>
    </source>
</evidence>
<dbReference type="SUPFAM" id="SSF50630">
    <property type="entry name" value="Acid proteases"/>
    <property type="match status" value="1"/>
</dbReference>
<dbReference type="InterPro" id="IPR001461">
    <property type="entry name" value="Aspartic_peptidase_A1"/>
</dbReference>
<comment type="similarity">
    <text evidence="1 4">Belongs to the peptidase A1 family.</text>
</comment>
<reference evidence="7" key="1">
    <citation type="submission" date="2023-03" db="EMBL/GenBank/DDBJ databases">
        <title>Massive genome expansion in bonnet fungi (Mycena s.s.) driven by repeated elements and novel gene families across ecological guilds.</title>
        <authorList>
            <consortium name="Lawrence Berkeley National Laboratory"/>
            <person name="Harder C.B."/>
            <person name="Miyauchi S."/>
            <person name="Viragh M."/>
            <person name="Kuo A."/>
            <person name="Thoen E."/>
            <person name="Andreopoulos B."/>
            <person name="Lu D."/>
            <person name="Skrede I."/>
            <person name="Drula E."/>
            <person name="Henrissat B."/>
            <person name="Morin E."/>
            <person name="Kohler A."/>
            <person name="Barry K."/>
            <person name="LaButti K."/>
            <person name="Morin E."/>
            <person name="Salamov A."/>
            <person name="Lipzen A."/>
            <person name="Mereny Z."/>
            <person name="Hegedus B."/>
            <person name="Baldrian P."/>
            <person name="Stursova M."/>
            <person name="Weitz H."/>
            <person name="Taylor A."/>
            <person name="Grigoriev I.V."/>
            <person name="Nagy L.G."/>
            <person name="Martin F."/>
            <person name="Kauserud H."/>
        </authorList>
    </citation>
    <scope>NUCLEOTIDE SEQUENCE</scope>
    <source>
        <strain evidence="7">CBHHK173m</strain>
    </source>
</reference>
<dbReference type="PRINTS" id="PR00792">
    <property type="entry name" value="PEPSIN"/>
</dbReference>
<dbReference type="AlphaFoldDB" id="A0AAD6TWE8"/>
<evidence type="ECO:0000256" key="5">
    <source>
        <dbReference type="SAM" id="MobiDB-lite"/>
    </source>
</evidence>
<dbReference type="Gene3D" id="2.40.70.10">
    <property type="entry name" value="Acid Proteases"/>
    <property type="match status" value="2"/>
</dbReference>
<evidence type="ECO:0000256" key="3">
    <source>
        <dbReference type="PIRSR" id="PIRSR601461-1"/>
    </source>
</evidence>
<sequence>MSQPAAHQVPFRTVIVNAREIKQRDSARAEHFLAGHHPHGPAAFRNCNAMKGRKHHHSGGSSSAPGGSSSPPDPTTTVNVTDAAVTYLATLAVGSPATNYDLLIDTGSSNTWISAVDKRYNATSTSKDTRKKFQISYGSGSCSGTEYTDQVALGPKLVIKDQAIGVADQAADMNGMDGILGIGPVDLTQGTMADSQGGIPTVTDNLLKQHCIPTEAIGIFYQPTTTADASGGSLSFGGPDHTKYTGEINYVPITKQSPASHYWGIEQSISYGDKEIMAMASGIADTGTTLLMVPTEVFKAYQKETGAVLDQSTNLLTVTEEQYKMMKSMFFNIGGVKYELTKNAQLFPRSMNETIGAPNGKICLIFADMGNINVGDGLCFINGYTFLQRFYSVYDVSNERVGFATTEFTMATTN</sequence>
<dbReference type="EMBL" id="JARJCN010000058">
    <property type="protein sequence ID" value="KAJ7079750.1"/>
    <property type="molecule type" value="Genomic_DNA"/>
</dbReference>
<evidence type="ECO:0000259" key="6">
    <source>
        <dbReference type="PROSITE" id="PS51767"/>
    </source>
</evidence>
<dbReference type="GO" id="GO:0006508">
    <property type="term" value="P:proteolysis"/>
    <property type="evidence" value="ECO:0007669"/>
    <property type="project" value="UniProtKB-KW"/>
</dbReference>
<evidence type="ECO:0000313" key="7">
    <source>
        <dbReference type="EMBL" id="KAJ7079750.1"/>
    </source>
</evidence>
<proteinExistence type="inferred from homology"/>
<evidence type="ECO:0000256" key="4">
    <source>
        <dbReference type="RuleBase" id="RU000454"/>
    </source>
</evidence>
<dbReference type="Proteomes" id="UP001222325">
    <property type="component" value="Unassembled WGS sequence"/>
</dbReference>
<dbReference type="InterPro" id="IPR033121">
    <property type="entry name" value="PEPTIDASE_A1"/>
</dbReference>
<organism evidence="7 8">
    <name type="scientific">Mycena belliarum</name>
    <dbReference type="NCBI Taxonomy" id="1033014"/>
    <lineage>
        <taxon>Eukaryota</taxon>
        <taxon>Fungi</taxon>
        <taxon>Dikarya</taxon>
        <taxon>Basidiomycota</taxon>
        <taxon>Agaricomycotina</taxon>
        <taxon>Agaricomycetes</taxon>
        <taxon>Agaricomycetidae</taxon>
        <taxon>Agaricales</taxon>
        <taxon>Marasmiineae</taxon>
        <taxon>Mycenaceae</taxon>
        <taxon>Mycena</taxon>
    </lineage>
</organism>